<evidence type="ECO:0000313" key="2">
    <source>
        <dbReference type="Proteomes" id="UP001500742"/>
    </source>
</evidence>
<keyword evidence="2" id="KW-1185">Reference proteome</keyword>
<organism evidence="1 2">
    <name type="scientific">Mucilaginibacter dorajii</name>
    <dbReference type="NCBI Taxonomy" id="692994"/>
    <lineage>
        <taxon>Bacteria</taxon>
        <taxon>Pseudomonadati</taxon>
        <taxon>Bacteroidota</taxon>
        <taxon>Sphingobacteriia</taxon>
        <taxon>Sphingobacteriales</taxon>
        <taxon>Sphingobacteriaceae</taxon>
        <taxon>Mucilaginibacter</taxon>
    </lineage>
</organism>
<name>A0ABP7PS44_9SPHI</name>
<dbReference type="EMBL" id="BAAAZC010000012">
    <property type="protein sequence ID" value="GAA3969583.1"/>
    <property type="molecule type" value="Genomic_DNA"/>
</dbReference>
<protein>
    <submittedName>
        <fullName evidence="1">Uncharacterized protein</fullName>
    </submittedName>
</protein>
<gene>
    <name evidence="1" type="ORF">GCM10022210_18210</name>
</gene>
<reference evidence="2" key="1">
    <citation type="journal article" date="2019" name="Int. J. Syst. Evol. Microbiol.">
        <title>The Global Catalogue of Microorganisms (GCM) 10K type strain sequencing project: providing services to taxonomists for standard genome sequencing and annotation.</title>
        <authorList>
            <consortium name="The Broad Institute Genomics Platform"/>
            <consortium name="The Broad Institute Genome Sequencing Center for Infectious Disease"/>
            <person name="Wu L."/>
            <person name="Ma J."/>
        </authorList>
    </citation>
    <scope>NUCLEOTIDE SEQUENCE [LARGE SCALE GENOMIC DNA]</scope>
    <source>
        <strain evidence="2">JCM 16601</strain>
    </source>
</reference>
<accession>A0ABP7PS44</accession>
<sequence>MSGAARSQSIFTALHLNEEREYKTAKPRKIIETNTFYNSKGKEVKKAVKTFDSAGMLLTEERFDEDNQLTSRSTYTNDTVNRLVLENSYEDWTKITGTTKETIEYIYDSNNFLVRVLDKNKLGNVYEKFEIINNEHGDPIDLAGYRFNNALFGRESATYLYNQNKAIVSVSKADGTVLSTDTMLIKFKKALQFPTPDMAFNEQGDMINWTTKNFNGTQTFYTAKFDYDNKGNCTNETIYKVTIKPNGKQKQEINRNFKKEYFY</sequence>
<proteinExistence type="predicted"/>
<comment type="caution">
    <text evidence="1">The sequence shown here is derived from an EMBL/GenBank/DDBJ whole genome shotgun (WGS) entry which is preliminary data.</text>
</comment>
<dbReference type="Gene3D" id="2.180.10.10">
    <property type="entry name" value="RHS repeat-associated core"/>
    <property type="match status" value="1"/>
</dbReference>
<evidence type="ECO:0000313" key="1">
    <source>
        <dbReference type="EMBL" id="GAA3969583.1"/>
    </source>
</evidence>
<dbReference type="Proteomes" id="UP001500742">
    <property type="component" value="Unassembled WGS sequence"/>
</dbReference>